<organism evidence="3 4">
    <name type="scientific">Herpetosiphon aurantiacus (strain ATCC 23779 / DSM 785 / 114-95)</name>
    <dbReference type="NCBI Taxonomy" id="316274"/>
    <lineage>
        <taxon>Bacteria</taxon>
        <taxon>Bacillati</taxon>
        <taxon>Chloroflexota</taxon>
        <taxon>Chloroflexia</taxon>
        <taxon>Herpetosiphonales</taxon>
        <taxon>Herpetosiphonaceae</taxon>
        <taxon>Herpetosiphon</taxon>
    </lineage>
</organism>
<feature type="region of interest" description="Disordered" evidence="1">
    <location>
        <begin position="174"/>
        <end position="200"/>
    </location>
</feature>
<evidence type="ECO:0000313" key="3">
    <source>
        <dbReference type="EMBL" id="ABX05353.1"/>
    </source>
</evidence>
<dbReference type="eggNOG" id="COG5297">
    <property type="taxonomic scope" value="Bacteria"/>
</dbReference>
<protein>
    <submittedName>
        <fullName evidence="3">Uncharacterized protein</fullName>
    </submittedName>
</protein>
<evidence type="ECO:0000256" key="1">
    <source>
        <dbReference type="SAM" id="MobiDB-lite"/>
    </source>
</evidence>
<feature type="compositionally biased region" description="Low complexity" evidence="1">
    <location>
        <begin position="359"/>
        <end position="373"/>
    </location>
</feature>
<feature type="region of interest" description="Disordered" evidence="1">
    <location>
        <begin position="352"/>
        <end position="373"/>
    </location>
</feature>
<keyword evidence="2" id="KW-0732">Signal</keyword>
<proteinExistence type="predicted"/>
<gene>
    <name evidence="3" type="ordered locus">Haur_2715</name>
</gene>
<feature type="signal peptide" evidence="2">
    <location>
        <begin position="1"/>
        <end position="22"/>
    </location>
</feature>
<feature type="region of interest" description="Disordered" evidence="1">
    <location>
        <begin position="392"/>
        <end position="411"/>
    </location>
</feature>
<evidence type="ECO:0000313" key="4">
    <source>
        <dbReference type="Proteomes" id="UP000000787"/>
    </source>
</evidence>
<name>A9B175_HERA2</name>
<dbReference type="Proteomes" id="UP000000787">
    <property type="component" value="Chromosome"/>
</dbReference>
<dbReference type="HOGENOM" id="CLU_037113_0_0_0"/>
<dbReference type="AlphaFoldDB" id="A9B175"/>
<evidence type="ECO:0000256" key="2">
    <source>
        <dbReference type="SAM" id="SignalP"/>
    </source>
</evidence>
<dbReference type="InParanoid" id="A9B175"/>
<feature type="compositionally biased region" description="Low complexity" evidence="1">
    <location>
        <begin position="175"/>
        <end position="200"/>
    </location>
</feature>
<sequence length="562" mass="59187">MNNRRLALLVSLCAVLLGFAVAKRPEVTSAKALLTPTPTPLRSELILSGPTEVQVGQLFTITIQYVNIGLPYTTITMSPNNLAQFDPPMTMPCKYNEHPTGCQSITLRATTGGMLEIFASATGEVPIAGGGWAWGSAQARNPIWIDVIDPNATATPTPMPTCVPATRTPTSTMLPTYTPTPAGQATATPTPTKTRTPTPTALPCQQTSYAELLLSAPSQVRVGDVFTLTIDYVNIGAPDTGISLSPNGLAQVEAPSVMPCDFFEDPTHCTKIRLRATAVGELTIDAWATGELFIDGGWMWGGARARNPVYVNIVAGDGTPTFTPTPTKTGTPTPTFPSYPCYTPTTRPIQKQAPQVTQAPCTPTPTSTATPTFPSAPCFTPTAQPLNSNRVQTTQVPCTPTPTATKTATPCPTNLAMRGSTCIGTPTITPNRGSPTITPIVSELILSAPPLVNVGDAFSLTIQYVNIGVPYTGITLSPTGTVQFDPPLTMPCKFNEHPTDCRTIGLRAVAPGTITINAGANGEVPISGGGWAWGSAHARNPINVQVRSVLAHKAFIPFVKTQ</sequence>
<dbReference type="STRING" id="316274.Haur_2715"/>
<dbReference type="eggNOG" id="COG3693">
    <property type="taxonomic scope" value="Bacteria"/>
</dbReference>
<dbReference type="BioCyc" id="HAUR316274:GHYA-2746-MONOMER"/>
<keyword evidence="4" id="KW-1185">Reference proteome</keyword>
<dbReference type="KEGG" id="hau:Haur_2715"/>
<reference evidence="3 4" key="1">
    <citation type="journal article" date="2011" name="Stand. Genomic Sci.">
        <title>Complete genome sequence of the filamentous gliding predatory bacterium Herpetosiphon aurantiacus type strain (114-95(T)).</title>
        <authorList>
            <person name="Kiss H."/>
            <person name="Nett M."/>
            <person name="Domin N."/>
            <person name="Martin K."/>
            <person name="Maresca J.A."/>
            <person name="Copeland A."/>
            <person name="Lapidus A."/>
            <person name="Lucas S."/>
            <person name="Berry K.W."/>
            <person name="Glavina Del Rio T."/>
            <person name="Dalin E."/>
            <person name="Tice H."/>
            <person name="Pitluck S."/>
            <person name="Richardson P."/>
            <person name="Bruce D."/>
            <person name="Goodwin L."/>
            <person name="Han C."/>
            <person name="Detter J.C."/>
            <person name="Schmutz J."/>
            <person name="Brettin T."/>
            <person name="Land M."/>
            <person name="Hauser L."/>
            <person name="Kyrpides N.C."/>
            <person name="Ivanova N."/>
            <person name="Goker M."/>
            <person name="Woyke T."/>
            <person name="Klenk H.P."/>
            <person name="Bryant D.A."/>
        </authorList>
    </citation>
    <scope>NUCLEOTIDE SEQUENCE [LARGE SCALE GENOMIC DNA]</scope>
    <source>
        <strain evidence="4">ATCC 23779 / DSM 785 / 114-95</strain>
    </source>
</reference>
<accession>A9B175</accession>
<feature type="chain" id="PRO_5002735172" evidence="2">
    <location>
        <begin position="23"/>
        <end position="562"/>
    </location>
</feature>
<dbReference type="EMBL" id="CP000875">
    <property type="protein sequence ID" value="ABX05353.1"/>
    <property type="molecule type" value="Genomic_DNA"/>
</dbReference>